<feature type="transmembrane region" description="Helical" evidence="1">
    <location>
        <begin position="5"/>
        <end position="25"/>
    </location>
</feature>
<keyword evidence="1" id="KW-1133">Transmembrane helix</keyword>
<evidence type="ECO:0000313" key="3">
    <source>
        <dbReference type="EMBL" id="SHF87615.1"/>
    </source>
</evidence>
<reference evidence="3 5" key="2">
    <citation type="submission" date="2016-11" db="EMBL/GenBank/DDBJ databases">
        <authorList>
            <person name="Jaros S."/>
            <person name="Januszkiewicz K."/>
            <person name="Wedrychowicz H."/>
        </authorList>
    </citation>
    <scope>NUCLEOTIDE SEQUENCE [LARGE SCALE GENOMIC DNA]</scope>
    <source>
        <strain evidence="3 5">DSM 17137</strain>
    </source>
</reference>
<evidence type="ECO:0000313" key="2">
    <source>
        <dbReference type="EMBL" id="KKB85258.1"/>
    </source>
</evidence>
<dbReference type="RefSeq" id="WP_046134564.1">
    <property type="nucleotide sequence ID" value="NZ_FQVC01000016.1"/>
</dbReference>
<evidence type="ECO:0000313" key="4">
    <source>
        <dbReference type="Proteomes" id="UP000033608"/>
    </source>
</evidence>
<name>A0A0F5LSE0_9HYPH</name>
<dbReference type="Proteomes" id="UP000184533">
    <property type="component" value="Unassembled WGS sequence"/>
</dbReference>
<protein>
    <recommendedName>
        <fullName evidence="6">DUF2125 domain-containing protein</fullName>
    </recommendedName>
</protein>
<dbReference type="Pfam" id="PF09898">
    <property type="entry name" value="DUF2125"/>
    <property type="match status" value="1"/>
</dbReference>
<dbReference type="EMBL" id="LAJF01000059">
    <property type="protein sequence ID" value="KKB85258.1"/>
    <property type="molecule type" value="Genomic_DNA"/>
</dbReference>
<organism evidence="2 4">
    <name type="scientific">Devosia limi DSM 17137</name>
    <dbReference type="NCBI Taxonomy" id="1121477"/>
    <lineage>
        <taxon>Bacteria</taxon>
        <taxon>Pseudomonadati</taxon>
        <taxon>Pseudomonadota</taxon>
        <taxon>Alphaproteobacteria</taxon>
        <taxon>Hyphomicrobiales</taxon>
        <taxon>Devosiaceae</taxon>
        <taxon>Devosia</taxon>
    </lineage>
</organism>
<dbReference type="STRING" id="1121477.SAMN02745223_03763"/>
<proteinExistence type="predicted"/>
<sequence length="322" mass="34441">MKKIIALGIVVLVVVLIWTGGWFFLAGQLRQQIEAQALADGVTTPRLTCEGLDVTGFPFRFDADCSGARLVSGDMVADIAGIRASVLVYRPTHILASALGPVTISDAFTGTKNSVSWSGLEASLRLDNWRIARLSVSVHDAVWSDTLMGDTVIAQSPLVELHLLDIPEQHDATAGLAALAGYVQVQGLSYPGMTIADGNAQIEIELHALPDDIRRFGDVDLLRNWQAANGQLKLVSLRADDGAANLNAEGTISLDNRGRVEGRITMTSNGVVARLEPVLLEPYRTLVFGNPGVDGNHSNTVNFRLGRVFSGVIPIGAIPPLF</sequence>
<keyword evidence="1" id="KW-0472">Membrane</keyword>
<gene>
    <name evidence="3" type="ORF">SAMN02745223_03763</name>
    <name evidence="2" type="ORF">VW29_06810</name>
</gene>
<dbReference type="OrthoDB" id="7169664at2"/>
<dbReference type="EMBL" id="FQVC01000016">
    <property type="protein sequence ID" value="SHF87615.1"/>
    <property type="molecule type" value="Genomic_DNA"/>
</dbReference>
<accession>A0A0F5LSE0</accession>
<dbReference type="AlphaFoldDB" id="A0A0F5LSE0"/>
<dbReference type="Proteomes" id="UP000033608">
    <property type="component" value="Unassembled WGS sequence"/>
</dbReference>
<keyword evidence="4" id="KW-1185">Reference proteome</keyword>
<evidence type="ECO:0000256" key="1">
    <source>
        <dbReference type="SAM" id="Phobius"/>
    </source>
</evidence>
<evidence type="ECO:0000313" key="5">
    <source>
        <dbReference type="Proteomes" id="UP000184533"/>
    </source>
</evidence>
<evidence type="ECO:0008006" key="6">
    <source>
        <dbReference type="Google" id="ProtNLM"/>
    </source>
</evidence>
<reference evidence="2 4" key="1">
    <citation type="submission" date="2015-03" db="EMBL/GenBank/DDBJ databases">
        <authorList>
            <person name="Hassan Y.I."/>
            <person name="Lepp D."/>
            <person name="Zhou T."/>
        </authorList>
    </citation>
    <scope>NUCLEOTIDE SEQUENCE [LARGE SCALE GENOMIC DNA]</scope>
    <source>
        <strain evidence="2 4">DSM 17137</strain>
    </source>
</reference>
<keyword evidence="1" id="KW-0812">Transmembrane</keyword>
<dbReference type="PATRIC" id="fig|1121477.3.peg.2450"/>
<dbReference type="InterPro" id="IPR018666">
    <property type="entry name" value="DUF2125"/>
</dbReference>